<evidence type="ECO:0000313" key="3">
    <source>
        <dbReference type="Proteomes" id="UP001307889"/>
    </source>
</evidence>
<dbReference type="Proteomes" id="UP001307889">
    <property type="component" value="Chromosome 16"/>
</dbReference>
<feature type="region of interest" description="Disordered" evidence="1">
    <location>
        <begin position="30"/>
        <end position="61"/>
    </location>
</feature>
<gene>
    <name evidence="2" type="ORF">NTJ_16138</name>
</gene>
<evidence type="ECO:0000313" key="2">
    <source>
        <dbReference type="EMBL" id="BET03322.1"/>
    </source>
</evidence>
<dbReference type="EMBL" id="AP028924">
    <property type="protein sequence ID" value="BET03322.1"/>
    <property type="molecule type" value="Genomic_DNA"/>
</dbReference>
<evidence type="ECO:0000256" key="1">
    <source>
        <dbReference type="SAM" id="MobiDB-lite"/>
    </source>
</evidence>
<sequence>MRHRPLGAQPSIITIFYTLIRDVRIGWRNPSAVSSHPRQPGVGRTPPQVEGGRLSGGAESQSFRETCCDEYNMSAMVEACTT</sequence>
<protein>
    <submittedName>
        <fullName evidence="2">Uncharacterized protein</fullName>
    </submittedName>
</protein>
<keyword evidence="3" id="KW-1185">Reference proteome</keyword>
<name>A0ABN7BII0_9HEMI</name>
<organism evidence="2 3">
    <name type="scientific">Nesidiocoris tenuis</name>
    <dbReference type="NCBI Taxonomy" id="355587"/>
    <lineage>
        <taxon>Eukaryota</taxon>
        <taxon>Metazoa</taxon>
        <taxon>Ecdysozoa</taxon>
        <taxon>Arthropoda</taxon>
        <taxon>Hexapoda</taxon>
        <taxon>Insecta</taxon>
        <taxon>Pterygota</taxon>
        <taxon>Neoptera</taxon>
        <taxon>Paraneoptera</taxon>
        <taxon>Hemiptera</taxon>
        <taxon>Heteroptera</taxon>
        <taxon>Panheteroptera</taxon>
        <taxon>Cimicomorpha</taxon>
        <taxon>Miridae</taxon>
        <taxon>Dicyphina</taxon>
        <taxon>Nesidiocoris</taxon>
    </lineage>
</organism>
<accession>A0ABN7BII0</accession>
<proteinExistence type="predicted"/>
<reference evidence="2 3" key="1">
    <citation type="submission" date="2023-09" db="EMBL/GenBank/DDBJ databases">
        <title>Nesidiocoris tenuis whole genome shotgun sequence.</title>
        <authorList>
            <person name="Shibata T."/>
            <person name="Shimoda M."/>
            <person name="Kobayashi T."/>
            <person name="Uehara T."/>
        </authorList>
    </citation>
    <scope>NUCLEOTIDE SEQUENCE [LARGE SCALE GENOMIC DNA]</scope>
    <source>
        <strain evidence="2 3">Japan</strain>
    </source>
</reference>